<accession>A0A1W1HFH8</accession>
<reference evidence="1 2" key="1">
    <citation type="submission" date="2017-03" db="EMBL/GenBank/DDBJ databases">
        <authorList>
            <person name="Afonso C.L."/>
            <person name="Miller P.J."/>
            <person name="Scott M.A."/>
            <person name="Spackman E."/>
            <person name="Goraichik I."/>
            <person name="Dimitrov K.M."/>
            <person name="Suarez D.L."/>
            <person name="Swayne D.E."/>
        </authorList>
    </citation>
    <scope>NUCLEOTIDE SEQUENCE [LARGE SCALE GENOMIC DNA]</scope>
    <source>
        <strain evidence="1">PRJEB14757</strain>
    </source>
</reference>
<dbReference type="Proteomes" id="UP000191931">
    <property type="component" value="Unassembled WGS sequence"/>
</dbReference>
<gene>
    <name evidence="1" type="ORF">MTBBW1_2730002</name>
</gene>
<evidence type="ECO:0000313" key="1">
    <source>
        <dbReference type="EMBL" id="SLM31132.1"/>
    </source>
</evidence>
<dbReference type="Pfam" id="PF11300">
    <property type="entry name" value="DUF3102"/>
    <property type="match status" value="1"/>
</dbReference>
<keyword evidence="2" id="KW-1185">Reference proteome</keyword>
<dbReference type="EMBL" id="FWEV01000194">
    <property type="protein sequence ID" value="SLM31132.1"/>
    <property type="molecule type" value="Genomic_DNA"/>
</dbReference>
<protein>
    <recommendedName>
        <fullName evidence="3">DUF3102 domain-containing protein</fullName>
    </recommendedName>
</protein>
<organism evidence="1 2">
    <name type="scientific">Desulfamplus magnetovallimortis</name>
    <dbReference type="NCBI Taxonomy" id="1246637"/>
    <lineage>
        <taxon>Bacteria</taxon>
        <taxon>Pseudomonadati</taxon>
        <taxon>Thermodesulfobacteriota</taxon>
        <taxon>Desulfobacteria</taxon>
        <taxon>Desulfobacterales</taxon>
        <taxon>Desulfobacteraceae</taxon>
        <taxon>Desulfamplus</taxon>
    </lineage>
</organism>
<evidence type="ECO:0008006" key="3">
    <source>
        <dbReference type="Google" id="ProtNLM"/>
    </source>
</evidence>
<dbReference type="OrthoDB" id="7990435at2"/>
<evidence type="ECO:0000313" key="2">
    <source>
        <dbReference type="Proteomes" id="UP000191931"/>
    </source>
</evidence>
<dbReference type="STRING" id="1246637.MTBBW1_2730002"/>
<dbReference type="InterPro" id="IPR021451">
    <property type="entry name" value="DUF3102"/>
</dbReference>
<dbReference type="AlphaFoldDB" id="A0A1W1HFH8"/>
<name>A0A1W1HFH8_9BACT</name>
<sequence>MTGLSCKNIFTYKLCFPFLGDRAFFVSKSIVAIGNELIQIKEKLGHGNWLPWIEKCFEGSERTAQSFMQAAKKHSNTHHGADLNCNTRATRTLAAKSTSNDILDAAFQLQEEGGEVTEKWVKENKA</sequence>
<proteinExistence type="predicted"/>
<dbReference type="RefSeq" id="WP_080809989.1">
    <property type="nucleotide sequence ID" value="NZ_LT828577.1"/>
</dbReference>